<dbReference type="EMBL" id="JARBHB010000004">
    <property type="protein sequence ID" value="KAJ8886978.1"/>
    <property type="molecule type" value="Genomic_DNA"/>
</dbReference>
<reference evidence="2 3" key="1">
    <citation type="submission" date="2023-02" db="EMBL/GenBank/DDBJ databases">
        <title>LHISI_Scaffold_Assembly.</title>
        <authorList>
            <person name="Stuart O.P."/>
            <person name="Cleave R."/>
            <person name="Magrath M.J.L."/>
            <person name="Mikheyev A.S."/>
        </authorList>
    </citation>
    <scope>NUCLEOTIDE SEQUENCE [LARGE SCALE GENOMIC DNA]</scope>
    <source>
        <strain evidence="2">Daus_M_001</strain>
        <tissue evidence="2">Leg muscle</tissue>
    </source>
</reference>
<proteinExistence type="predicted"/>
<evidence type="ECO:0000256" key="1">
    <source>
        <dbReference type="SAM" id="MobiDB-lite"/>
    </source>
</evidence>
<accession>A0ABQ9HRG0</accession>
<protein>
    <submittedName>
        <fullName evidence="2">Uncharacterized protein</fullName>
    </submittedName>
</protein>
<evidence type="ECO:0000313" key="3">
    <source>
        <dbReference type="Proteomes" id="UP001159363"/>
    </source>
</evidence>
<feature type="region of interest" description="Disordered" evidence="1">
    <location>
        <begin position="116"/>
        <end position="135"/>
    </location>
</feature>
<comment type="caution">
    <text evidence="2">The sequence shown here is derived from an EMBL/GenBank/DDBJ whole genome shotgun (WGS) entry which is preliminary data.</text>
</comment>
<name>A0ABQ9HRG0_9NEOP</name>
<evidence type="ECO:0000313" key="2">
    <source>
        <dbReference type="EMBL" id="KAJ8886978.1"/>
    </source>
</evidence>
<organism evidence="2 3">
    <name type="scientific">Dryococelus australis</name>
    <dbReference type="NCBI Taxonomy" id="614101"/>
    <lineage>
        <taxon>Eukaryota</taxon>
        <taxon>Metazoa</taxon>
        <taxon>Ecdysozoa</taxon>
        <taxon>Arthropoda</taxon>
        <taxon>Hexapoda</taxon>
        <taxon>Insecta</taxon>
        <taxon>Pterygota</taxon>
        <taxon>Neoptera</taxon>
        <taxon>Polyneoptera</taxon>
        <taxon>Phasmatodea</taxon>
        <taxon>Verophasmatodea</taxon>
        <taxon>Anareolatae</taxon>
        <taxon>Phasmatidae</taxon>
        <taxon>Eurycanthinae</taxon>
        <taxon>Dryococelus</taxon>
    </lineage>
</organism>
<keyword evidence="3" id="KW-1185">Reference proteome</keyword>
<gene>
    <name evidence="2" type="ORF">PR048_013192</name>
</gene>
<sequence length="135" mass="15676">MSRLVRTRIPITTNNLTPKAKVKNHYDRLAQRKSTEYSKGQAVIVQKGRVWEPATIMEKYETPHSYIIRDNRKHKSHIELLNCIRQWVETEIELMNVAKSLKILTLFCKCHEDHGVTRGSRSPDFKGFANGKRTG</sequence>
<dbReference type="Proteomes" id="UP001159363">
    <property type="component" value="Chromosome X"/>
</dbReference>